<comment type="caution">
    <text evidence="14">The sequence shown here is derived from an EMBL/GenBank/DDBJ whole genome shotgun (WGS) entry which is preliminary data.</text>
</comment>
<dbReference type="InterPro" id="IPR001915">
    <property type="entry name" value="Peptidase_M48"/>
</dbReference>
<evidence type="ECO:0000313" key="15">
    <source>
        <dbReference type="Proteomes" id="UP001576784"/>
    </source>
</evidence>
<evidence type="ECO:0000256" key="1">
    <source>
        <dbReference type="ARBA" id="ARBA00001947"/>
    </source>
</evidence>
<evidence type="ECO:0000256" key="5">
    <source>
        <dbReference type="ARBA" id="ARBA00022692"/>
    </source>
</evidence>
<dbReference type="Gene3D" id="3.30.2010.10">
    <property type="entry name" value="Metalloproteases ('zincins'), catalytic domain"/>
    <property type="match status" value="1"/>
</dbReference>
<keyword evidence="11 12" id="KW-0472">Membrane</keyword>
<feature type="transmembrane region" description="Helical" evidence="12">
    <location>
        <begin position="38"/>
        <end position="60"/>
    </location>
</feature>
<evidence type="ECO:0000256" key="12">
    <source>
        <dbReference type="SAM" id="Phobius"/>
    </source>
</evidence>
<evidence type="ECO:0000256" key="6">
    <source>
        <dbReference type="ARBA" id="ARBA00022723"/>
    </source>
</evidence>
<dbReference type="Pfam" id="PF01435">
    <property type="entry name" value="Peptidase_M48"/>
    <property type="match status" value="1"/>
</dbReference>
<dbReference type="PANTHER" id="PTHR43221">
    <property type="entry name" value="PROTEASE HTPX"/>
    <property type="match status" value="1"/>
</dbReference>
<dbReference type="SUPFAM" id="SSF48452">
    <property type="entry name" value="TPR-like"/>
    <property type="match status" value="1"/>
</dbReference>
<comment type="cofactor">
    <cofactor evidence="1">
        <name>Zn(2+)</name>
        <dbReference type="ChEBI" id="CHEBI:29105"/>
    </cofactor>
</comment>
<keyword evidence="10 14" id="KW-0482">Metalloprotease</keyword>
<keyword evidence="8" id="KW-0862">Zinc</keyword>
<evidence type="ECO:0000256" key="11">
    <source>
        <dbReference type="ARBA" id="ARBA00023136"/>
    </source>
</evidence>
<protein>
    <submittedName>
        <fullName evidence="14">M48 family metalloprotease</fullName>
        <ecNumber evidence="14">3.4.24.-</ecNumber>
    </submittedName>
</protein>
<dbReference type="Proteomes" id="UP001576784">
    <property type="component" value="Unassembled WGS sequence"/>
</dbReference>
<organism evidence="14 15">
    <name type="scientific">Floridaenema flaviceps BLCC-F50</name>
    <dbReference type="NCBI Taxonomy" id="3153642"/>
    <lineage>
        <taxon>Bacteria</taxon>
        <taxon>Bacillati</taxon>
        <taxon>Cyanobacteriota</taxon>
        <taxon>Cyanophyceae</taxon>
        <taxon>Oscillatoriophycideae</taxon>
        <taxon>Aerosakkonematales</taxon>
        <taxon>Aerosakkonemataceae</taxon>
        <taxon>Floridanema</taxon>
        <taxon>Floridanema flaviceps</taxon>
    </lineage>
</organism>
<dbReference type="EMBL" id="JBHFNR010000272">
    <property type="protein sequence ID" value="MFB2897955.1"/>
    <property type="molecule type" value="Genomic_DNA"/>
</dbReference>
<evidence type="ECO:0000256" key="8">
    <source>
        <dbReference type="ARBA" id="ARBA00022833"/>
    </source>
</evidence>
<comment type="subcellular location">
    <subcellularLocation>
        <location evidence="2">Cell membrane</location>
        <topology evidence="2">Multi-pass membrane protein</topology>
    </subcellularLocation>
</comment>
<keyword evidence="6" id="KW-0479">Metal-binding</keyword>
<evidence type="ECO:0000256" key="4">
    <source>
        <dbReference type="ARBA" id="ARBA00022670"/>
    </source>
</evidence>
<evidence type="ECO:0000256" key="7">
    <source>
        <dbReference type="ARBA" id="ARBA00022801"/>
    </source>
</evidence>
<evidence type="ECO:0000256" key="3">
    <source>
        <dbReference type="ARBA" id="ARBA00022475"/>
    </source>
</evidence>
<dbReference type="GO" id="GO:0008237">
    <property type="term" value="F:metallopeptidase activity"/>
    <property type="evidence" value="ECO:0007669"/>
    <property type="project" value="UniProtKB-KW"/>
</dbReference>
<accession>A0ABV4Y1T6</accession>
<dbReference type="Gene3D" id="1.25.40.10">
    <property type="entry name" value="Tetratricopeptide repeat domain"/>
    <property type="match status" value="1"/>
</dbReference>
<dbReference type="RefSeq" id="WP_413267561.1">
    <property type="nucleotide sequence ID" value="NZ_JBHFNR010000272.1"/>
</dbReference>
<dbReference type="InterPro" id="IPR050083">
    <property type="entry name" value="HtpX_protease"/>
</dbReference>
<evidence type="ECO:0000256" key="9">
    <source>
        <dbReference type="ARBA" id="ARBA00022989"/>
    </source>
</evidence>
<keyword evidence="15" id="KW-1185">Reference proteome</keyword>
<reference evidence="14 15" key="1">
    <citation type="submission" date="2024-09" db="EMBL/GenBank/DDBJ databases">
        <title>Floridaenema gen nov. (Aerosakkonemataceae, Aerosakkonematales ord. nov., Cyanobacteria) from benthic tropical and subtropical fresh waters, with the description of four new species.</title>
        <authorList>
            <person name="Moretto J.A."/>
            <person name="Berthold D.E."/>
            <person name="Lefler F.W."/>
            <person name="Huang I.-S."/>
            <person name="Laughinghouse H. IV."/>
        </authorList>
    </citation>
    <scope>NUCLEOTIDE SEQUENCE [LARGE SCALE GENOMIC DNA]</scope>
    <source>
        <strain evidence="14 15">BLCC-F50</strain>
    </source>
</reference>
<dbReference type="CDD" id="cd07328">
    <property type="entry name" value="M48_Ste24p_like"/>
    <property type="match status" value="1"/>
</dbReference>
<keyword evidence="5 12" id="KW-0812">Transmembrane</keyword>
<evidence type="ECO:0000256" key="2">
    <source>
        <dbReference type="ARBA" id="ARBA00004651"/>
    </source>
</evidence>
<feature type="transmembrane region" description="Helical" evidence="12">
    <location>
        <begin position="72"/>
        <end position="91"/>
    </location>
</feature>
<keyword evidence="4" id="KW-0645">Protease</keyword>
<dbReference type="EC" id="3.4.24.-" evidence="14"/>
<evidence type="ECO:0000259" key="13">
    <source>
        <dbReference type="Pfam" id="PF01435"/>
    </source>
</evidence>
<dbReference type="PANTHER" id="PTHR43221:SF1">
    <property type="entry name" value="PROTEASE HTPX"/>
    <property type="match status" value="1"/>
</dbReference>
<gene>
    <name evidence="14" type="ORF">ACE1CI_34000</name>
</gene>
<evidence type="ECO:0000313" key="14">
    <source>
        <dbReference type="EMBL" id="MFB2897955.1"/>
    </source>
</evidence>
<keyword evidence="9 12" id="KW-1133">Transmembrane helix</keyword>
<keyword evidence="3" id="KW-1003">Cell membrane</keyword>
<feature type="domain" description="Peptidase M48" evidence="13">
    <location>
        <begin position="145"/>
        <end position="335"/>
    </location>
</feature>
<evidence type="ECO:0000256" key="10">
    <source>
        <dbReference type="ARBA" id="ARBA00023049"/>
    </source>
</evidence>
<proteinExistence type="predicted"/>
<keyword evidence="7 14" id="KW-0378">Hydrolase</keyword>
<sequence length="639" mass="73866">MMMTDEKFDALVKRLEIFAHSKPASYKLRVGLLAVLGYAYIVFVLVGLLLVLGLVVLFVLWSHRINAAVIKFAFLLLIVFFIILRSLWVTFPPPLGLPLKRREFPRLFAFVDELTAKLQAPRFHHILLTNELNAAVVQRPRLGLFGWQQNYLILGLPLMQALSQNQFQAVLAHELGHLSGNHSRFAGWIYRVRLSHTQIWQRLYESGQHGSSFLFEAFFKWYFPFFGAYSFVLARMNEYEADRCAAELAGAKNTAEALMNVEVKARFLENTFWPDVYKQVQHQVEPPKTTFTKMSSALVSSLPDEDISKFLDQALAEKTNNADTHPCLSDRLKALGFLGEKSEKLPLLSLIKVNAAQQLLGENLNKTIAYFDSNWTEQISTTWRQQYAQVQQSIKKLKSLEEKAAKQKLTDEEAWERVRLTAQVSENEALIPLLQEILINQPNHAAANYSLGQILLQKNDFSGIEYLEKAMKKDPDCVMEACQIIYYFLLQQDQEAEAKVYQKRAEDHYELLLKAKQERSFVNNRDKFIPHNLPDQEITLIYQQLSRYPEIKQAYLVRKQVTYFPEKPFYILGITQQKAWYKWHTSDQDQQLLNKIISEVDFPGQAYVILLNDYSGYNKQWEKIIGKIENACIYSSSSC</sequence>
<name>A0ABV4Y1T6_9CYAN</name>
<dbReference type="InterPro" id="IPR011990">
    <property type="entry name" value="TPR-like_helical_dom_sf"/>
</dbReference>